<dbReference type="Proteomes" id="UP001268542">
    <property type="component" value="Unassembled WGS sequence"/>
</dbReference>
<organism evidence="2 3">
    <name type="scientific">Nocardioides imazamoxiresistens</name>
    <dbReference type="NCBI Taxonomy" id="3231893"/>
    <lineage>
        <taxon>Bacteria</taxon>
        <taxon>Bacillati</taxon>
        <taxon>Actinomycetota</taxon>
        <taxon>Actinomycetes</taxon>
        <taxon>Propionibacteriales</taxon>
        <taxon>Nocardioidaceae</taxon>
        <taxon>Nocardioides</taxon>
    </lineage>
</organism>
<keyword evidence="3" id="KW-1185">Reference proteome</keyword>
<evidence type="ECO:0000313" key="3">
    <source>
        <dbReference type="Proteomes" id="UP001268542"/>
    </source>
</evidence>
<gene>
    <name evidence="2" type="ORF">RDV89_06685</name>
</gene>
<dbReference type="Gene3D" id="3.40.50.300">
    <property type="entry name" value="P-loop containing nucleotide triphosphate hydrolases"/>
    <property type="match status" value="1"/>
</dbReference>
<evidence type="ECO:0000313" key="2">
    <source>
        <dbReference type="EMBL" id="MDT9592745.1"/>
    </source>
</evidence>
<evidence type="ECO:0000256" key="1">
    <source>
        <dbReference type="SAM" id="MobiDB-lite"/>
    </source>
</evidence>
<dbReference type="RefSeq" id="WP_315732167.1">
    <property type="nucleotide sequence ID" value="NZ_JAVYII010000002.1"/>
</dbReference>
<comment type="caution">
    <text evidence="2">The sequence shown here is derived from an EMBL/GenBank/DDBJ whole genome shotgun (WGS) entry which is preliminary data.</text>
</comment>
<evidence type="ECO:0008006" key="4">
    <source>
        <dbReference type="Google" id="ProtNLM"/>
    </source>
</evidence>
<accession>A0ABU3PU54</accession>
<dbReference type="SUPFAM" id="SSF52540">
    <property type="entry name" value="P-loop containing nucleoside triphosphate hydrolases"/>
    <property type="match status" value="1"/>
</dbReference>
<proteinExistence type="predicted"/>
<name>A0ABU3PU54_9ACTN</name>
<protein>
    <recommendedName>
        <fullName evidence="4">ATP-binding protein</fullName>
    </recommendedName>
</protein>
<dbReference type="InterPro" id="IPR027417">
    <property type="entry name" value="P-loop_NTPase"/>
</dbReference>
<sequence length="443" mass="47641">MPDPTGPTGPTDQTGPPLARVVVLAGPSGSGKSRLAERLGLPVLRLDDFYRDGDDPALPHIAEGPNAGVVDWDDPASWLAEEALAALVTLCTEGTVEVPVYEIAANGRTGTQRLDLGGSPLFVTEGIFAAEVVAECERRGLLAAAYCLTQPPTVTFWRRLTRDLREHRKPPLLLVRRGVALAREQRRIVAHAVSRGCVPASTHEAFSALRDLAARAEARPARTGTSLRAALEGFVQPDATTCGSCCLVAAHLHHAPSYAARVLVPAASTAARLRSEALAVHRATSRFRLAGETQLPWPRALGTAPWAVARHLRLVSGRPGTGYAYVARREDFWERLQAATNAGHPVPLYVGTRLLPRHVVLVLEANDDHLLAYQPATGRIERVTRGAVNRSEAAALGWPHVWGGVLPTTATVRPERAERAPWARRARVPRRAAGVSAAPRTRA</sequence>
<dbReference type="EMBL" id="JAVYII010000002">
    <property type="protein sequence ID" value="MDT9592745.1"/>
    <property type="molecule type" value="Genomic_DNA"/>
</dbReference>
<reference evidence="2 3" key="1">
    <citation type="submission" date="2023-08" db="EMBL/GenBank/DDBJ databases">
        <title>Nocardioides seae sp. nov., a bacterium isolated from a soil.</title>
        <authorList>
            <person name="Wang X."/>
        </authorList>
    </citation>
    <scope>NUCLEOTIDE SEQUENCE [LARGE SCALE GENOMIC DNA]</scope>
    <source>
        <strain evidence="2 3">YZH12</strain>
    </source>
</reference>
<feature type="compositionally biased region" description="Low complexity" evidence="1">
    <location>
        <begin position="431"/>
        <end position="443"/>
    </location>
</feature>
<feature type="region of interest" description="Disordered" evidence="1">
    <location>
        <begin position="416"/>
        <end position="443"/>
    </location>
</feature>